<feature type="coiled-coil region" evidence="2">
    <location>
        <begin position="1114"/>
        <end position="1249"/>
    </location>
</feature>
<feature type="coiled-coil region" evidence="2">
    <location>
        <begin position="1599"/>
        <end position="1661"/>
    </location>
</feature>
<dbReference type="OrthoDB" id="10254686at2759"/>
<feature type="coiled-coil region" evidence="2">
    <location>
        <begin position="1439"/>
        <end position="1511"/>
    </location>
</feature>
<feature type="coiled-coil region" evidence="2">
    <location>
        <begin position="1948"/>
        <end position="1975"/>
    </location>
</feature>
<gene>
    <name evidence="4" type="ORF">GMRT_14910</name>
</gene>
<dbReference type="Pfam" id="PF00023">
    <property type="entry name" value="Ank"/>
    <property type="match status" value="1"/>
</dbReference>
<feature type="region of interest" description="Disordered" evidence="3">
    <location>
        <begin position="731"/>
        <end position="775"/>
    </location>
</feature>
<feature type="region of interest" description="Disordered" evidence="3">
    <location>
        <begin position="2013"/>
        <end position="2035"/>
    </location>
</feature>
<feature type="region of interest" description="Disordered" evidence="3">
    <location>
        <begin position="663"/>
        <end position="687"/>
    </location>
</feature>
<feature type="region of interest" description="Disordered" evidence="3">
    <location>
        <begin position="193"/>
        <end position="217"/>
    </location>
</feature>
<evidence type="ECO:0000313" key="4">
    <source>
        <dbReference type="EMBL" id="TNJ27747.1"/>
    </source>
</evidence>
<dbReference type="VEuPathDB" id="GiardiaDB:GMRT_14910"/>
<feature type="coiled-coil region" evidence="2">
    <location>
        <begin position="317"/>
        <end position="351"/>
    </location>
</feature>
<keyword evidence="2" id="KW-0175">Coiled coil</keyword>
<protein>
    <submittedName>
        <fullName evidence="4">Ankyrin repeat protein 1</fullName>
    </submittedName>
</protein>
<evidence type="ECO:0000256" key="3">
    <source>
        <dbReference type="SAM" id="MobiDB-lite"/>
    </source>
</evidence>
<proteinExistence type="predicted"/>
<comment type="caution">
    <text evidence="4">The sequence shown here is derived from an EMBL/GenBank/DDBJ whole genome shotgun (WGS) entry which is preliminary data.</text>
</comment>
<dbReference type="PROSITE" id="PS50297">
    <property type="entry name" value="ANK_REP_REGION"/>
    <property type="match status" value="1"/>
</dbReference>
<dbReference type="Gene3D" id="1.25.40.20">
    <property type="entry name" value="Ankyrin repeat-containing domain"/>
    <property type="match status" value="3"/>
</dbReference>
<feature type="coiled-coil region" evidence="2">
    <location>
        <begin position="499"/>
        <end position="612"/>
    </location>
</feature>
<dbReference type="PANTHER" id="PTHR24184:SF11">
    <property type="entry name" value="ANKYRIN REPEAT AND SOCS BOX CONTAINING 3"/>
    <property type="match status" value="1"/>
</dbReference>
<evidence type="ECO:0000256" key="1">
    <source>
        <dbReference type="PROSITE-ProRule" id="PRU00023"/>
    </source>
</evidence>
<feature type="coiled-coil region" evidence="2">
    <location>
        <begin position="970"/>
        <end position="1074"/>
    </location>
</feature>
<dbReference type="SUPFAM" id="SSF48403">
    <property type="entry name" value="Ankyrin repeat"/>
    <property type="match status" value="2"/>
</dbReference>
<feature type="coiled-coil region" evidence="2">
    <location>
        <begin position="1881"/>
        <end position="1908"/>
    </location>
</feature>
<reference evidence="4 5" key="1">
    <citation type="submission" date="2019-05" db="EMBL/GenBank/DDBJ databases">
        <title>The compact genome of Giardia muris reveals important steps in the evolution of intestinal protozoan parasites.</title>
        <authorList>
            <person name="Xu F."/>
            <person name="Jimenez-Gonzalez A."/>
            <person name="Einarsson E."/>
            <person name="Astvaldsson A."/>
            <person name="Peirasmaki D."/>
            <person name="Eckmann L."/>
            <person name="Andersson J.O."/>
            <person name="Svard S.G."/>
            <person name="Jerlstrom-Hultqvist J."/>
        </authorList>
    </citation>
    <scope>NUCLEOTIDE SEQUENCE [LARGE SCALE GENOMIC DNA]</scope>
    <source>
        <strain evidence="4 5">Roberts-Thomson</strain>
    </source>
</reference>
<feature type="compositionally biased region" description="Basic and acidic residues" evidence="3">
    <location>
        <begin position="207"/>
        <end position="217"/>
    </location>
</feature>
<evidence type="ECO:0000256" key="2">
    <source>
        <dbReference type="SAM" id="Coils"/>
    </source>
</evidence>
<accession>A0A4Z1T3X7</accession>
<feature type="coiled-coil region" evidence="2">
    <location>
        <begin position="1313"/>
        <end position="1394"/>
    </location>
</feature>
<dbReference type="Proteomes" id="UP000315496">
    <property type="component" value="Chromosome 3"/>
</dbReference>
<keyword evidence="1" id="KW-0040">ANK repeat</keyword>
<feature type="repeat" description="ANK" evidence="1">
    <location>
        <begin position="36"/>
        <end position="68"/>
    </location>
</feature>
<evidence type="ECO:0000313" key="5">
    <source>
        <dbReference type="Proteomes" id="UP000315496"/>
    </source>
</evidence>
<dbReference type="InterPro" id="IPR036770">
    <property type="entry name" value="Ankyrin_rpt-contain_sf"/>
</dbReference>
<sequence length="2334" mass="257390">MTRLEGPAAWFGAVESRNYARISELVATYQGSRDAYGDTALMLAARNGDTKSIQIILPYEAGLANVDNQTALIVAALCDQAKACRFLVAAEKDCLLADGRDALMLAAQVGNVQAVDALVDHFPPIRDNNGTSALDYASGEGFLQCVELITKRQDLSFDDIEYAINIAMARKHYDIVSYLNSFLHTFSQRGANPLSPRASGSASAPVHRSESPGRTHISEVERLQNALRDKDREIAGLYRSLQQTGSASVLQGRSPSRTSTRTLSVTPAAETAFPQAIPVERSQRVDTLIEEDHPQIIPISEGTTGSRLGSQTFQTRIRELEALLNTRELEVARLKRVVAELEAEHKVDQNLASDHAALLRAKDAEILRLQEQLQELGPLRERQLQLQADIEMRDEEIRKLKLECTSCKEDEAPIHPPSLDEASTIQFSSYANQGDSTAADLAESLPPRTPGDFVQILKGEFEELVRKVELLGAMEGEVANLHEEVRSSAAREEDMRSCAEELRLRLDEASSASAKLIGEQYTELTYLRAQLDVVSAELKALEADRALLRATIETLTVELEETRKTQEAGEKLIRSTQPELLDAYVRACDNAREDHSSAREEATRRYEQVQELVGAVHREVENELQSSVRTLNETLGTPEQSINITISELMSVRVRQVPVPRDIPIPIRPTEGNTDGVTVQEEAPESSLQASIAPLYAQPENPPHSPPEPQANSTMLDSLICSGFLLPPPSRVPRPAGSALAKKSVRASELVEDESDGSVSPADKDMRRPTNQRDTSLQTTRITLSEVVPSPLQMLAEVMHVPPLRIQHSIPAEQEQVSTPQALAGGLGLPQIQRSVPTSFISFAAEQPDLSTIQSVREVILKTTHRILEQAPPSVQAEASLLLESLHAVRLPTAEPRKTSFGSTVEAIDDSLCPPVTELSISHLQEELASAKSIMAQLQAEPHEALPVESNYHPPVESHSVPNVPSDTEVERYRTQLAELRDQNEGLRGQIVELEAAAATAAEELRGAQEAAAAELARYREMSREHEAVQVLLNQRNDELLIERRQVADLEADRDALSLAFDELNEKYKQLTERTIVSDQKTADLAALMQTQTQAFRSELSEKEAVNSMMEHRLQCQALELDELKSRLARLGDEFAGKERALSEKRAEAEELQLELAQAQAQAAELTTIKENLKDISAQLERVSEERDRLAEATRSVNRELTEVQGALVAREAIAATLTTEQQSLSERITELEEERASLRRQMLEAELQTRSAGAEAENYRKLAEEQATRLTRAISDLDTVTADFRKSQTEFLIVEQRATLTNERFEAQAIELRTVQQKCAMQTEQIEELRREKGRLESEITRLSATTTSGLVSDSIQELSRLTQENERKTASLEQMKAEMDEIIRTKDEEIAVLKGKIKKYKTAYVDTKAAYTDVTRELGHEGGGTENTIVGRLEHSLDIARKEIAMLQAHKQDLQATIAGMRAQEASVEELQGRAKKYKDGYVRKTRQLEETEAERDRLKMQNRYLSAKIGMSESQVAGEDGEDNGGSLDHRLVLAEEARAALANELEVLKQAFETEVCGLQAELESEKLRSQMAGKAYQDAIIALSENTTETMVEISKYEEIQRALEEQRARAQESDTRARDLALKNDELSGNYTILMNELAATREQLEEKAVDAHQKGLEIEKLQEIIAGDRGNTGETRELFEAVSRSVYVTDDDRAALVAGVNESIQLSMAARSMCINASSFEGASMRSLQLNTSLPPAGDNAGTNTSMQVGLMTDVGLAPSFLRSQSTSLCNSTDPDALQSSFCGRRVRPRQTTLLRNVGMEASMQCTTPEQSADGSVRSNLVQSHTVRAAIGEAEGERVQQLASICIGPSFVEHDGAQASLVYNNSKYYDEEMFNLARTRIIELESELDALKARLAEGEALTQGMRTTLELVDGQAGPDGEARMDAFIVLMRENSRIKGENESLLACVESLQAENARLKKELADACAERGSLRVLLDQQSNPRPISTASIHSTALLEMRRSLHGRDSVSLSNSHTVPEPPASPGVSRLSMSGAKRRFVDFMPYIDTNTALSVTMVDRDVLDGEALRNTELMRAVIRGDVMGVSAYLGQAKMRNANGRTALMLAAEVNNVDAAFKLAELEGGIATPDGETALRIALEHYNIEIASLLVAWEGIDMRGIVATNYTKTELMGAAERADLVSAFCLMRTQAGLQDRRGRTAMMYAAERGHYRIVRLLVRAEAGLQDVSGESALMIAARHGHIKVCRLLAAREAGLVGSPDPLLAKNQTALMLACFYGHLEVVRLLYAAERDIQSQNGKTAYQYARYPSSTVPYETQQQIVAYLEEAAAATY</sequence>
<dbReference type="PANTHER" id="PTHR24184">
    <property type="entry name" value="SI:CH211-189E2.2"/>
    <property type="match status" value="1"/>
</dbReference>
<dbReference type="EMBL" id="VDLU01000003">
    <property type="protein sequence ID" value="TNJ27747.1"/>
    <property type="molecule type" value="Genomic_DNA"/>
</dbReference>
<dbReference type="PROSITE" id="PS50088">
    <property type="entry name" value="ANK_REPEAT"/>
    <property type="match status" value="3"/>
</dbReference>
<organism evidence="4 5">
    <name type="scientific">Giardia muris</name>
    <dbReference type="NCBI Taxonomy" id="5742"/>
    <lineage>
        <taxon>Eukaryota</taxon>
        <taxon>Metamonada</taxon>
        <taxon>Diplomonadida</taxon>
        <taxon>Hexamitidae</taxon>
        <taxon>Giardiinae</taxon>
        <taxon>Giardia</taxon>
    </lineage>
</organism>
<feature type="repeat" description="ANK" evidence="1">
    <location>
        <begin position="2268"/>
        <end position="2300"/>
    </location>
</feature>
<keyword evidence="5" id="KW-1185">Reference proteome</keyword>
<feature type="repeat" description="ANK" evidence="1">
    <location>
        <begin position="2200"/>
        <end position="2232"/>
    </location>
</feature>
<name>A0A4Z1T3X7_GIAMU</name>
<dbReference type="InterPro" id="IPR002110">
    <property type="entry name" value="Ankyrin_rpt"/>
</dbReference>
<dbReference type="SMART" id="SM00248">
    <property type="entry name" value="ANK"/>
    <property type="match status" value="9"/>
</dbReference>
<dbReference type="Pfam" id="PF12796">
    <property type="entry name" value="Ank_2"/>
    <property type="match status" value="3"/>
</dbReference>